<evidence type="ECO:0000256" key="4">
    <source>
        <dbReference type="SAM" id="Phobius"/>
    </source>
</evidence>
<dbReference type="SUPFAM" id="SSF52151">
    <property type="entry name" value="FabD/lysophospholipase-like"/>
    <property type="match status" value="1"/>
</dbReference>
<dbReference type="AlphaFoldDB" id="A0A7X6DNS0"/>
<gene>
    <name evidence="6" type="ORF">MNODULE_07475</name>
</gene>
<dbReference type="PANTHER" id="PTHR14226">
    <property type="entry name" value="NEUROPATHY TARGET ESTERASE/SWISS CHEESE D.MELANOGASTER"/>
    <property type="match status" value="1"/>
</dbReference>
<evidence type="ECO:0000256" key="3">
    <source>
        <dbReference type="ARBA" id="ARBA00023098"/>
    </source>
</evidence>
<keyword evidence="3" id="KW-0443">Lipid metabolism</keyword>
<feature type="transmembrane region" description="Helical" evidence="4">
    <location>
        <begin position="520"/>
        <end position="539"/>
    </location>
</feature>
<keyword evidence="2" id="KW-0442">Lipid degradation</keyword>
<feature type="transmembrane region" description="Helical" evidence="4">
    <location>
        <begin position="21"/>
        <end position="42"/>
    </location>
</feature>
<evidence type="ECO:0000256" key="2">
    <source>
        <dbReference type="ARBA" id="ARBA00022963"/>
    </source>
</evidence>
<evidence type="ECO:0000256" key="1">
    <source>
        <dbReference type="ARBA" id="ARBA00022801"/>
    </source>
</evidence>
<keyword evidence="1" id="KW-0378">Hydrolase</keyword>
<dbReference type="GO" id="GO:0016042">
    <property type="term" value="P:lipid catabolic process"/>
    <property type="evidence" value="ECO:0007669"/>
    <property type="project" value="UniProtKB-KW"/>
</dbReference>
<evidence type="ECO:0000313" key="6">
    <source>
        <dbReference type="EMBL" id="NKE70574.1"/>
    </source>
</evidence>
<dbReference type="EMBL" id="VTOW01000001">
    <property type="protein sequence ID" value="NKE70574.1"/>
    <property type="molecule type" value="Genomic_DNA"/>
</dbReference>
<keyword evidence="7" id="KW-1185">Reference proteome</keyword>
<dbReference type="InterPro" id="IPR050301">
    <property type="entry name" value="NTE"/>
</dbReference>
<feature type="domain" description="PNPLA" evidence="5">
    <location>
        <begin position="23"/>
        <end position="284"/>
    </location>
</feature>
<dbReference type="RefSeq" id="WP_168058814.1">
    <property type="nucleotide sequence ID" value="NZ_VTOW01000001.1"/>
</dbReference>
<feature type="transmembrane region" description="Helical" evidence="4">
    <location>
        <begin position="551"/>
        <end position="576"/>
    </location>
</feature>
<comment type="caution">
    <text evidence="6">The sequence shown here is derived from an EMBL/GenBank/DDBJ whole genome shotgun (WGS) entry which is preliminary data.</text>
</comment>
<dbReference type="Gene3D" id="3.40.1090.10">
    <property type="entry name" value="Cytosolic phospholipase A2 catalytic domain"/>
    <property type="match status" value="1"/>
</dbReference>
<proteinExistence type="predicted"/>
<sequence length="607" mass="67186">MEKKEEKDTPKGESTQRQDRLGLALSGGGFRASFFHIGVLAQMARLGLLRHVEVISTVSGGSIVGALYYLHVKRLLEAKSDEEVTDQDYAAIIERIEQDFLRGVQKNLRMRTFLNPFKTLRMALANYSRSDRIGELYDEHFYRPVFDPNRTRPIEMRELKIQPKEGKPDFNPLDDNGGRRAKVPILLLNATSLNTGHNWRFEAIRMGEPPREGIIAREIDKNLRLRRPPSYDAITEKQQNIELGLAVAASACVPGLFPPLAVSGLYPDDIRVQLVDGGVHDNQGVGGLLDMGCTRFVVSDSSGQMRDEDQPTTSIPGVLGRANSILMDRVREEELFRLIQHKDAPVAFMHLLRGLSGRAVSWIGPDGKPAEADKKERQPELSSESFGVACEVQDLLSRIRTDLDSFSDVEAYALMYDGYKMSEQEIPKCKAFKELLSGPAPIAPPLCRFLEIAPLMAKPTPAFLQQIKVGGERVLKIFRLSKPAAAVTGIALVGLLFWLWKVLGPTILAQLARQVTIGGLLLSGAILAIGFIPIVSRVFHVFRFLRGPASFIVRFVVRALIPALASIPIAIHLFIFDRLFLKQGTLERLGLSSKAGAGGQGPGIRKN</sequence>
<dbReference type="InterPro" id="IPR002641">
    <property type="entry name" value="PNPLA_dom"/>
</dbReference>
<accession>A0A7X6DNS0</accession>
<evidence type="ECO:0000259" key="5">
    <source>
        <dbReference type="Pfam" id="PF01734"/>
    </source>
</evidence>
<organism evidence="6 7">
    <name type="scientific">Candidatus Manganitrophus noduliformans</name>
    <dbReference type="NCBI Taxonomy" id="2606439"/>
    <lineage>
        <taxon>Bacteria</taxon>
        <taxon>Pseudomonadati</taxon>
        <taxon>Nitrospirota</taxon>
        <taxon>Nitrospiria</taxon>
        <taxon>Candidatus Troglogloeales</taxon>
        <taxon>Candidatus Manganitrophaceae</taxon>
        <taxon>Candidatus Manganitrophus</taxon>
    </lineage>
</organism>
<evidence type="ECO:0000313" key="7">
    <source>
        <dbReference type="Proteomes" id="UP000534783"/>
    </source>
</evidence>
<feature type="transmembrane region" description="Helical" evidence="4">
    <location>
        <begin position="483"/>
        <end position="500"/>
    </location>
</feature>
<dbReference type="PANTHER" id="PTHR14226:SF78">
    <property type="entry name" value="SLR0060 PROTEIN"/>
    <property type="match status" value="1"/>
</dbReference>
<dbReference type="InterPro" id="IPR016035">
    <property type="entry name" value="Acyl_Trfase/lysoPLipase"/>
</dbReference>
<keyword evidence="4" id="KW-1133">Transmembrane helix</keyword>
<keyword evidence="4" id="KW-0812">Transmembrane</keyword>
<keyword evidence="4" id="KW-0472">Membrane</keyword>
<name>A0A7X6DNS0_9BACT</name>
<dbReference type="GO" id="GO:0016787">
    <property type="term" value="F:hydrolase activity"/>
    <property type="evidence" value="ECO:0007669"/>
    <property type="project" value="UniProtKB-KW"/>
</dbReference>
<reference evidence="6 7" key="1">
    <citation type="journal article" date="2020" name="Nature">
        <title>Bacterial chemolithoautotrophy via manganese oxidation.</title>
        <authorList>
            <person name="Yu H."/>
            <person name="Leadbetter J.R."/>
        </authorList>
    </citation>
    <scope>NUCLEOTIDE SEQUENCE [LARGE SCALE GENOMIC DNA]</scope>
    <source>
        <strain evidence="6 7">Mn-1</strain>
    </source>
</reference>
<dbReference type="Proteomes" id="UP000534783">
    <property type="component" value="Unassembled WGS sequence"/>
</dbReference>
<dbReference type="Pfam" id="PF01734">
    <property type="entry name" value="Patatin"/>
    <property type="match status" value="1"/>
</dbReference>
<protein>
    <recommendedName>
        <fullName evidence="5">PNPLA domain-containing protein</fullName>
    </recommendedName>
</protein>